<dbReference type="OrthoDB" id="9792085at2"/>
<feature type="domain" description="GFO/IDH/MocA-like oxidoreductase" evidence="2">
    <location>
        <begin position="131"/>
        <end position="255"/>
    </location>
</feature>
<dbReference type="InterPro" id="IPR055170">
    <property type="entry name" value="GFO_IDH_MocA-like_dom"/>
</dbReference>
<dbReference type="Gene3D" id="3.30.360.10">
    <property type="entry name" value="Dihydrodipicolinate Reductase, domain 2"/>
    <property type="match status" value="1"/>
</dbReference>
<evidence type="ECO:0000313" key="4">
    <source>
        <dbReference type="Proteomes" id="UP000069443"/>
    </source>
</evidence>
<dbReference type="PANTHER" id="PTHR43249">
    <property type="entry name" value="UDP-N-ACETYL-2-AMINO-2-DEOXY-D-GLUCURONATE OXIDASE"/>
    <property type="match status" value="1"/>
</dbReference>
<dbReference type="SUPFAM" id="SSF55347">
    <property type="entry name" value="Glyceraldehyde-3-phosphate dehydrogenase-like, C-terminal domain"/>
    <property type="match status" value="1"/>
</dbReference>
<dbReference type="InterPro" id="IPR052515">
    <property type="entry name" value="Gfo/Idh/MocA_Oxidoreductase"/>
</dbReference>
<dbReference type="RefSeq" id="WP_062660145.1">
    <property type="nucleotide sequence ID" value="NZ_BCSY01000135.1"/>
</dbReference>
<dbReference type="STRING" id="228230.RMCC_6458"/>
<proteinExistence type="predicted"/>
<dbReference type="Gene3D" id="3.40.50.720">
    <property type="entry name" value="NAD(P)-binding Rossmann-like Domain"/>
    <property type="match status" value="1"/>
</dbReference>
<dbReference type="AlphaFoldDB" id="A0A100WK40"/>
<name>A0A100WK40_MYCCR</name>
<dbReference type="Proteomes" id="UP000069443">
    <property type="component" value="Unassembled WGS sequence"/>
</dbReference>
<dbReference type="Pfam" id="PF01408">
    <property type="entry name" value="GFO_IDH_MocA"/>
    <property type="match status" value="1"/>
</dbReference>
<dbReference type="Pfam" id="PF22725">
    <property type="entry name" value="GFO_IDH_MocA_C3"/>
    <property type="match status" value="1"/>
</dbReference>
<dbReference type="SUPFAM" id="SSF51735">
    <property type="entry name" value="NAD(P)-binding Rossmann-fold domains"/>
    <property type="match status" value="1"/>
</dbReference>
<accession>A0A100WK40</accession>
<dbReference type="PANTHER" id="PTHR43249:SF1">
    <property type="entry name" value="D-GLUCOSIDE 3-DEHYDROGENASE"/>
    <property type="match status" value="1"/>
</dbReference>
<dbReference type="GO" id="GO:0000166">
    <property type="term" value="F:nucleotide binding"/>
    <property type="evidence" value="ECO:0007669"/>
    <property type="project" value="InterPro"/>
</dbReference>
<protein>
    <submittedName>
        <fullName evidence="3">Oxidoreductase</fullName>
    </submittedName>
</protein>
<keyword evidence="4" id="KW-1185">Reference proteome</keyword>
<evidence type="ECO:0000259" key="2">
    <source>
        <dbReference type="Pfam" id="PF22725"/>
    </source>
</evidence>
<reference evidence="4" key="1">
    <citation type="journal article" date="2016" name="Genome Announc.">
        <title>Draft Genome Sequences of Five Rapidly Growing Mycobacterium Species, M. thermoresistibile, M. fortuitum subsp. acetamidolyticum, M. canariasense, M. brisbanense, and M. novocastrense.</title>
        <authorList>
            <person name="Katahira K."/>
            <person name="Ogura Y."/>
            <person name="Gotoh Y."/>
            <person name="Hayashi T."/>
        </authorList>
    </citation>
    <scope>NUCLEOTIDE SEQUENCE [LARGE SCALE GENOMIC DNA]</scope>
    <source>
        <strain evidence="4">JCM15298</strain>
    </source>
</reference>
<evidence type="ECO:0000259" key="1">
    <source>
        <dbReference type="Pfam" id="PF01408"/>
    </source>
</evidence>
<sequence>MPRTRVGIVGCGKIAQNHARALAAIDVVEISACSDVDLGRARSFADQFEIGQAFATLSELLDSGVDIVTVCTPHPSHEAVVVAAAQRGVHVLCEKPIAITMAEAGRMIEATEQAGVKFGVLFQRRFWPAAQRLKEAVAGGGIGTPVFASATVRLGRDRAYFDADPWRGTWSAEGGGVLINQAIHYIDLMQWFVGSPIVEVGGTISTLVHGDYIDVEDTAVATVRFANGALGTISAGTTFVPGLGNQVLVSGSTGATVSVTEYPEGTAGISDIWTLSGQEAYLPPLSTDVDADPPLAQIHQNLTPFHALQIADFVHAVIEDREPLVTGAQACQALEVVLAIYESSRTGTRVTLATGAEPVPA</sequence>
<evidence type="ECO:0000313" key="3">
    <source>
        <dbReference type="EMBL" id="GAS99493.1"/>
    </source>
</evidence>
<feature type="domain" description="Gfo/Idh/MocA-like oxidoreductase N-terminal" evidence="1">
    <location>
        <begin position="5"/>
        <end position="120"/>
    </location>
</feature>
<comment type="caution">
    <text evidence="3">The sequence shown here is derived from an EMBL/GenBank/DDBJ whole genome shotgun (WGS) entry which is preliminary data.</text>
</comment>
<dbReference type="InterPro" id="IPR000683">
    <property type="entry name" value="Gfo/Idh/MocA-like_OxRdtase_N"/>
</dbReference>
<gene>
    <name evidence="3" type="ORF">RMCC_6458</name>
</gene>
<organism evidence="3 4">
    <name type="scientific">Mycolicibacterium canariasense</name>
    <name type="common">Mycobacterium canariasense</name>
    <dbReference type="NCBI Taxonomy" id="228230"/>
    <lineage>
        <taxon>Bacteria</taxon>
        <taxon>Bacillati</taxon>
        <taxon>Actinomycetota</taxon>
        <taxon>Actinomycetes</taxon>
        <taxon>Mycobacteriales</taxon>
        <taxon>Mycobacteriaceae</taxon>
        <taxon>Mycolicibacterium</taxon>
    </lineage>
</organism>
<reference evidence="4" key="2">
    <citation type="submission" date="2016-02" db="EMBL/GenBank/DDBJ databases">
        <title>Draft genome sequence of five rapidly growing Mycobacterium species.</title>
        <authorList>
            <person name="Katahira K."/>
            <person name="Gotou Y."/>
            <person name="Iida K."/>
            <person name="Ogura Y."/>
            <person name="Hayashi T."/>
        </authorList>
    </citation>
    <scope>NUCLEOTIDE SEQUENCE [LARGE SCALE GENOMIC DNA]</scope>
    <source>
        <strain evidence="4">JCM15298</strain>
    </source>
</reference>
<dbReference type="InterPro" id="IPR036291">
    <property type="entry name" value="NAD(P)-bd_dom_sf"/>
</dbReference>
<dbReference type="EMBL" id="BCSY01000135">
    <property type="protein sequence ID" value="GAS99493.1"/>
    <property type="molecule type" value="Genomic_DNA"/>
</dbReference>